<accession>A0ACC2IWX7</accession>
<sequence>MLVDRVVAKRLHAGLSIAVDENTPAFARGASRGGAEKRPFGQWLLAWLGREFLALPIWTWAVFLGTGVNWRGRRFRVRSDMTVVAMDEEPRDVNGRTSDEIGNSTRGGKID</sequence>
<keyword evidence="2" id="KW-1185">Reference proteome</keyword>
<comment type="caution">
    <text evidence="1">The sequence shown here is derived from an EMBL/GenBank/DDBJ whole genome shotgun (WGS) entry which is preliminary data.</text>
</comment>
<evidence type="ECO:0000313" key="1">
    <source>
        <dbReference type="EMBL" id="KAJ8119680.1"/>
    </source>
</evidence>
<reference evidence="1" key="1">
    <citation type="submission" date="2022-11" db="EMBL/GenBank/DDBJ databases">
        <title>Genome Sequence of Nemania bipapillata.</title>
        <authorList>
            <person name="Buettner E."/>
        </authorList>
    </citation>
    <scope>NUCLEOTIDE SEQUENCE</scope>
    <source>
        <strain evidence="1">CP14</strain>
    </source>
</reference>
<dbReference type="EMBL" id="JAPESX010000795">
    <property type="protein sequence ID" value="KAJ8119680.1"/>
    <property type="molecule type" value="Genomic_DNA"/>
</dbReference>
<evidence type="ECO:0000313" key="2">
    <source>
        <dbReference type="Proteomes" id="UP001153334"/>
    </source>
</evidence>
<organism evidence="1 2">
    <name type="scientific">Nemania bipapillata</name>
    <dbReference type="NCBI Taxonomy" id="110536"/>
    <lineage>
        <taxon>Eukaryota</taxon>
        <taxon>Fungi</taxon>
        <taxon>Dikarya</taxon>
        <taxon>Ascomycota</taxon>
        <taxon>Pezizomycotina</taxon>
        <taxon>Sordariomycetes</taxon>
        <taxon>Xylariomycetidae</taxon>
        <taxon>Xylariales</taxon>
        <taxon>Xylariaceae</taxon>
        <taxon>Nemania</taxon>
    </lineage>
</organism>
<proteinExistence type="predicted"/>
<name>A0ACC2IWX7_9PEZI</name>
<protein>
    <submittedName>
        <fullName evidence="1">Uncharacterized protein</fullName>
    </submittedName>
</protein>
<gene>
    <name evidence="1" type="ORF">ONZ43_g3424</name>
</gene>
<dbReference type="Proteomes" id="UP001153334">
    <property type="component" value="Unassembled WGS sequence"/>
</dbReference>